<evidence type="ECO:0000313" key="3">
    <source>
        <dbReference type="Proteomes" id="UP000285060"/>
    </source>
</evidence>
<name>A0A418AW91_9STRA</name>
<keyword evidence="1" id="KW-0472">Membrane</keyword>
<protein>
    <submittedName>
        <fullName evidence="2">Uncharacterized protein</fullName>
    </submittedName>
</protein>
<comment type="caution">
    <text evidence="2">The sequence shown here is derived from an EMBL/GenBank/DDBJ whole genome shotgun (WGS) entry which is preliminary data.</text>
</comment>
<feature type="transmembrane region" description="Helical" evidence="1">
    <location>
        <begin position="42"/>
        <end position="63"/>
    </location>
</feature>
<dbReference type="Proteomes" id="UP000285060">
    <property type="component" value="Unassembled WGS sequence"/>
</dbReference>
<gene>
    <name evidence="2" type="ORF">DYB32_004847</name>
</gene>
<evidence type="ECO:0000256" key="1">
    <source>
        <dbReference type="SAM" id="Phobius"/>
    </source>
</evidence>
<dbReference type="EMBL" id="QUSY01000394">
    <property type="protein sequence ID" value="RHY29791.1"/>
    <property type="molecule type" value="Genomic_DNA"/>
</dbReference>
<keyword evidence="1" id="KW-0812">Transmembrane</keyword>
<proteinExistence type="predicted"/>
<dbReference type="AlphaFoldDB" id="A0A418AW91"/>
<keyword evidence="1" id="KW-1133">Transmembrane helix</keyword>
<sequence length="121" mass="13075">MASLVFIAFTATADPTLADLYLMGLLNAVLFVHRSGFRVRFHVAALSTSLLTVPIVVLAFVVLPRALATECTMYIVVGLGCMTLHEEEVLRRDFFVLKSIRTVECFITGSKAVSSSGCASS</sequence>
<reference evidence="2 3" key="1">
    <citation type="submission" date="2018-08" db="EMBL/GenBank/DDBJ databases">
        <title>Aphanomyces genome sequencing and annotation.</title>
        <authorList>
            <person name="Minardi D."/>
            <person name="Oidtmann B."/>
            <person name="Van Der Giezen M."/>
            <person name="Studholme D.J."/>
        </authorList>
    </citation>
    <scope>NUCLEOTIDE SEQUENCE [LARGE SCALE GENOMIC DNA]</scope>
    <source>
        <strain evidence="2 3">NJM0002</strain>
    </source>
</reference>
<organism evidence="2 3">
    <name type="scientific">Aphanomyces invadans</name>
    <dbReference type="NCBI Taxonomy" id="157072"/>
    <lineage>
        <taxon>Eukaryota</taxon>
        <taxon>Sar</taxon>
        <taxon>Stramenopiles</taxon>
        <taxon>Oomycota</taxon>
        <taxon>Saprolegniomycetes</taxon>
        <taxon>Saprolegniales</taxon>
        <taxon>Verrucalvaceae</taxon>
        <taxon>Aphanomyces</taxon>
    </lineage>
</organism>
<accession>A0A418AW91</accession>
<evidence type="ECO:0000313" key="2">
    <source>
        <dbReference type="EMBL" id="RHY29791.1"/>
    </source>
</evidence>
<keyword evidence="3" id="KW-1185">Reference proteome</keyword>